<evidence type="ECO:0000313" key="3">
    <source>
        <dbReference type="Proteomes" id="UP000770717"/>
    </source>
</evidence>
<protein>
    <submittedName>
        <fullName evidence="2">Uncharacterized protein</fullName>
    </submittedName>
</protein>
<organism evidence="2 3">
    <name type="scientific">Eleutherodactylus coqui</name>
    <name type="common">Puerto Rican coqui</name>
    <dbReference type="NCBI Taxonomy" id="57060"/>
    <lineage>
        <taxon>Eukaryota</taxon>
        <taxon>Metazoa</taxon>
        <taxon>Chordata</taxon>
        <taxon>Craniata</taxon>
        <taxon>Vertebrata</taxon>
        <taxon>Euteleostomi</taxon>
        <taxon>Amphibia</taxon>
        <taxon>Batrachia</taxon>
        <taxon>Anura</taxon>
        <taxon>Neobatrachia</taxon>
        <taxon>Hyloidea</taxon>
        <taxon>Eleutherodactylidae</taxon>
        <taxon>Eleutherodactylinae</taxon>
        <taxon>Eleutherodactylus</taxon>
        <taxon>Eleutherodactylus</taxon>
    </lineage>
</organism>
<reference evidence="2" key="1">
    <citation type="thesis" date="2020" institute="ProQuest LLC" country="789 East Eisenhower Parkway, Ann Arbor, MI, USA">
        <title>Comparative Genomics and Chromosome Evolution.</title>
        <authorList>
            <person name="Mudd A.B."/>
        </authorList>
    </citation>
    <scope>NUCLEOTIDE SEQUENCE</scope>
    <source>
        <strain evidence="2">HN-11 Male</strain>
        <tissue evidence="2">Kidney and liver</tissue>
    </source>
</reference>
<evidence type="ECO:0000256" key="1">
    <source>
        <dbReference type="SAM" id="MobiDB-lite"/>
    </source>
</evidence>
<name>A0A8J6F0R9_ELECQ</name>
<feature type="region of interest" description="Disordered" evidence="1">
    <location>
        <begin position="51"/>
        <end position="71"/>
    </location>
</feature>
<dbReference type="AlphaFoldDB" id="A0A8J6F0R9"/>
<sequence>MEPSVYPGVHAAQSEDTMSRDGALIPAGASFLYLIPCSSFHNPCSDKLQPRTYERRADPKASFTAEREVGP</sequence>
<accession>A0A8J6F0R9</accession>
<gene>
    <name evidence="2" type="ORF">GDO78_012808</name>
</gene>
<comment type="caution">
    <text evidence="2">The sequence shown here is derived from an EMBL/GenBank/DDBJ whole genome shotgun (WGS) entry which is preliminary data.</text>
</comment>
<dbReference type="Proteomes" id="UP000770717">
    <property type="component" value="Unassembled WGS sequence"/>
</dbReference>
<evidence type="ECO:0000313" key="2">
    <source>
        <dbReference type="EMBL" id="KAG9479337.1"/>
    </source>
</evidence>
<keyword evidence="3" id="KW-1185">Reference proteome</keyword>
<dbReference type="EMBL" id="WNTK01000008">
    <property type="protein sequence ID" value="KAG9479337.1"/>
    <property type="molecule type" value="Genomic_DNA"/>
</dbReference>
<proteinExistence type="predicted"/>